<evidence type="ECO:0000313" key="16">
    <source>
        <dbReference type="EMBL" id="KIJ63828.1"/>
    </source>
</evidence>
<dbReference type="InterPro" id="IPR001128">
    <property type="entry name" value="Cyt_P450"/>
</dbReference>
<dbReference type="OrthoDB" id="1470350at2759"/>
<keyword evidence="10 13" id="KW-0408">Iron</keyword>
<dbReference type="HOGENOM" id="CLU_001570_5_13_1"/>
<evidence type="ECO:0000256" key="6">
    <source>
        <dbReference type="ARBA" id="ARBA00022692"/>
    </source>
</evidence>
<dbReference type="Gene3D" id="1.10.630.10">
    <property type="entry name" value="Cytochrome P450"/>
    <property type="match status" value="1"/>
</dbReference>
<evidence type="ECO:0000256" key="1">
    <source>
        <dbReference type="ARBA" id="ARBA00001971"/>
    </source>
</evidence>
<keyword evidence="11 14" id="KW-0503">Monooxygenase</keyword>
<dbReference type="InterPro" id="IPR002401">
    <property type="entry name" value="Cyt_P450_E_grp-I"/>
</dbReference>
<evidence type="ECO:0000256" key="14">
    <source>
        <dbReference type="RuleBase" id="RU000461"/>
    </source>
</evidence>
<organism evidence="16 17">
    <name type="scientific">Hydnomerulius pinastri MD-312</name>
    <dbReference type="NCBI Taxonomy" id="994086"/>
    <lineage>
        <taxon>Eukaryota</taxon>
        <taxon>Fungi</taxon>
        <taxon>Dikarya</taxon>
        <taxon>Basidiomycota</taxon>
        <taxon>Agaricomycotina</taxon>
        <taxon>Agaricomycetes</taxon>
        <taxon>Agaricomycetidae</taxon>
        <taxon>Boletales</taxon>
        <taxon>Boletales incertae sedis</taxon>
        <taxon>Leucogyrophana</taxon>
    </lineage>
</organism>
<dbReference type="PRINTS" id="PR00463">
    <property type="entry name" value="EP450I"/>
</dbReference>
<evidence type="ECO:0008006" key="18">
    <source>
        <dbReference type="Google" id="ProtNLM"/>
    </source>
</evidence>
<dbReference type="Proteomes" id="UP000053820">
    <property type="component" value="Unassembled WGS sequence"/>
</dbReference>
<dbReference type="PROSITE" id="PS00086">
    <property type="entry name" value="CYTOCHROME_P450"/>
    <property type="match status" value="1"/>
</dbReference>
<evidence type="ECO:0000256" key="10">
    <source>
        <dbReference type="ARBA" id="ARBA00023004"/>
    </source>
</evidence>
<evidence type="ECO:0000256" key="2">
    <source>
        <dbReference type="ARBA" id="ARBA00004370"/>
    </source>
</evidence>
<dbReference type="GO" id="GO:0004497">
    <property type="term" value="F:monooxygenase activity"/>
    <property type="evidence" value="ECO:0007669"/>
    <property type="project" value="UniProtKB-KW"/>
</dbReference>
<keyword evidence="8 15" id="KW-1133">Transmembrane helix</keyword>
<protein>
    <recommendedName>
        <fullName evidence="18">Cytochrome P450</fullName>
    </recommendedName>
</protein>
<comment type="subcellular location">
    <subcellularLocation>
        <location evidence="2">Membrane</location>
    </subcellularLocation>
</comment>
<keyword evidence="17" id="KW-1185">Reference proteome</keyword>
<dbReference type="GO" id="GO:0005506">
    <property type="term" value="F:iron ion binding"/>
    <property type="evidence" value="ECO:0007669"/>
    <property type="project" value="InterPro"/>
</dbReference>
<proteinExistence type="inferred from homology"/>
<evidence type="ECO:0000256" key="13">
    <source>
        <dbReference type="PIRSR" id="PIRSR602401-1"/>
    </source>
</evidence>
<feature type="transmembrane region" description="Helical" evidence="15">
    <location>
        <begin position="12"/>
        <end position="31"/>
    </location>
</feature>
<evidence type="ECO:0000256" key="4">
    <source>
        <dbReference type="ARBA" id="ARBA00010617"/>
    </source>
</evidence>
<comment type="similarity">
    <text evidence="4 14">Belongs to the cytochrome P450 family.</text>
</comment>
<evidence type="ECO:0000256" key="9">
    <source>
        <dbReference type="ARBA" id="ARBA00023002"/>
    </source>
</evidence>
<name>A0A0C9W8J6_9AGAM</name>
<accession>A0A0C9W8J6</accession>
<keyword evidence="9 14" id="KW-0560">Oxidoreductase</keyword>
<evidence type="ECO:0000256" key="5">
    <source>
        <dbReference type="ARBA" id="ARBA00022617"/>
    </source>
</evidence>
<evidence type="ECO:0000256" key="3">
    <source>
        <dbReference type="ARBA" id="ARBA00004721"/>
    </source>
</evidence>
<comment type="pathway">
    <text evidence="3">Secondary metabolite biosynthesis; terpenoid biosynthesis.</text>
</comment>
<evidence type="ECO:0000256" key="12">
    <source>
        <dbReference type="ARBA" id="ARBA00023136"/>
    </source>
</evidence>
<evidence type="ECO:0000313" key="17">
    <source>
        <dbReference type="Proteomes" id="UP000053820"/>
    </source>
</evidence>
<dbReference type="EMBL" id="KN839849">
    <property type="protein sequence ID" value="KIJ63828.1"/>
    <property type="molecule type" value="Genomic_DNA"/>
</dbReference>
<dbReference type="PANTHER" id="PTHR24305:SF166">
    <property type="entry name" value="CYTOCHROME P450 12A4, MITOCHONDRIAL-RELATED"/>
    <property type="match status" value="1"/>
</dbReference>
<sequence>MAAIAPFTLERTALWCAGAALGAVWAVYRLFTPPRSIRHLPRVPILPLLRSYFLREPNDVQFQRLIMPFVNEKSEGVVVVWAMGKWMIHILDPKLFAQVSSAIHDFPKEQAAKESMFNRFLGSTNVVLANGEDWKKQSALVREGFARPLPIDLFTTLAKNTFEVIESTTSPGVPTCFTVRWSELAQNFALDAVGISVIGHNYNAIRARSPFVVDYNQMTHDMAEPLYLVFPILEKMFPRQKVISRMDRLFRGFEQLLEAKRSDPGEDIMTSLLSDPELSQANLRDNMAALFMAGQDTTSGAMASLMYHLAINPRIQSNAREEVLRVIGPTADPSIGLMNPQSLPYLSACIREALRINPPGAILAPRISQANFTLGQYFIPAGFQLACNVYAVHRSKSSWGDPEVFRPERFLDGSKSGGGRESWVPFSVGPRQCPAFNFALYELRTLAVMMLRRYEWKLPEGSIHADRLVNAFSAFSLTLPLDLDITFMLRE</sequence>
<dbReference type="AlphaFoldDB" id="A0A0C9W8J6"/>
<evidence type="ECO:0000256" key="7">
    <source>
        <dbReference type="ARBA" id="ARBA00022723"/>
    </source>
</evidence>
<comment type="cofactor">
    <cofactor evidence="1 13">
        <name>heme</name>
        <dbReference type="ChEBI" id="CHEBI:30413"/>
    </cofactor>
</comment>
<feature type="binding site" description="axial binding residue" evidence="13">
    <location>
        <position position="433"/>
    </location>
    <ligand>
        <name>heme</name>
        <dbReference type="ChEBI" id="CHEBI:30413"/>
    </ligand>
    <ligandPart>
        <name>Fe</name>
        <dbReference type="ChEBI" id="CHEBI:18248"/>
    </ligandPart>
</feature>
<dbReference type="PANTHER" id="PTHR24305">
    <property type="entry name" value="CYTOCHROME P450"/>
    <property type="match status" value="1"/>
</dbReference>
<evidence type="ECO:0000256" key="8">
    <source>
        <dbReference type="ARBA" id="ARBA00022989"/>
    </source>
</evidence>
<dbReference type="GO" id="GO:0016705">
    <property type="term" value="F:oxidoreductase activity, acting on paired donors, with incorporation or reduction of molecular oxygen"/>
    <property type="evidence" value="ECO:0007669"/>
    <property type="project" value="InterPro"/>
</dbReference>
<dbReference type="InterPro" id="IPR017972">
    <property type="entry name" value="Cyt_P450_CS"/>
</dbReference>
<dbReference type="GO" id="GO:0020037">
    <property type="term" value="F:heme binding"/>
    <property type="evidence" value="ECO:0007669"/>
    <property type="project" value="InterPro"/>
</dbReference>
<dbReference type="SUPFAM" id="SSF48264">
    <property type="entry name" value="Cytochrome P450"/>
    <property type="match status" value="1"/>
</dbReference>
<keyword evidence="5 13" id="KW-0349">Heme</keyword>
<keyword evidence="12 15" id="KW-0472">Membrane</keyword>
<dbReference type="InterPro" id="IPR050121">
    <property type="entry name" value="Cytochrome_P450_monoxygenase"/>
</dbReference>
<evidence type="ECO:0000256" key="15">
    <source>
        <dbReference type="SAM" id="Phobius"/>
    </source>
</evidence>
<dbReference type="GO" id="GO:0016020">
    <property type="term" value="C:membrane"/>
    <property type="evidence" value="ECO:0007669"/>
    <property type="project" value="UniProtKB-SubCell"/>
</dbReference>
<keyword evidence="6 15" id="KW-0812">Transmembrane</keyword>
<dbReference type="InterPro" id="IPR036396">
    <property type="entry name" value="Cyt_P450_sf"/>
</dbReference>
<gene>
    <name evidence="16" type="ORF">HYDPIDRAFT_91894</name>
</gene>
<dbReference type="Pfam" id="PF00067">
    <property type="entry name" value="p450"/>
    <property type="match status" value="1"/>
</dbReference>
<keyword evidence="7 13" id="KW-0479">Metal-binding</keyword>
<reference evidence="16 17" key="1">
    <citation type="submission" date="2014-04" db="EMBL/GenBank/DDBJ databases">
        <title>Evolutionary Origins and Diversification of the Mycorrhizal Mutualists.</title>
        <authorList>
            <consortium name="DOE Joint Genome Institute"/>
            <consortium name="Mycorrhizal Genomics Consortium"/>
            <person name="Kohler A."/>
            <person name="Kuo A."/>
            <person name="Nagy L.G."/>
            <person name="Floudas D."/>
            <person name="Copeland A."/>
            <person name="Barry K.W."/>
            <person name="Cichocki N."/>
            <person name="Veneault-Fourrey C."/>
            <person name="LaButti K."/>
            <person name="Lindquist E.A."/>
            <person name="Lipzen A."/>
            <person name="Lundell T."/>
            <person name="Morin E."/>
            <person name="Murat C."/>
            <person name="Riley R."/>
            <person name="Ohm R."/>
            <person name="Sun H."/>
            <person name="Tunlid A."/>
            <person name="Henrissat B."/>
            <person name="Grigoriev I.V."/>
            <person name="Hibbett D.S."/>
            <person name="Martin F."/>
        </authorList>
    </citation>
    <scope>NUCLEOTIDE SEQUENCE [LARGE SCALE GENOMIC DNA]</scope>
    <source>
        <strain evidence="16 17">MD-312</strain>
    </source>
</reference>
<dbReference type="PRINTS" id="PR00385">
    <property type="entry name" value="P450"/>
</dbReference>
<evidence type="ECO:0000256" key="11">
    <source>
        <dbReference type="ARBA" id="ARBA00023033"/>
    </source>
</evidence>